<reference evidence="13 15" key="1">
    <citation type="submission" date="2016-11" db="EMBL/GenBank/DDBJ databases">
        <authorList>
            <person name="Jaros S."/>
            <person name="Januszkiewicz K."/>
            <person name="Wedrychowicz H."/>
        </authorList>
    </citation>
    <scope>NUCLEOTIDE SEQUENCE [LARGE SCALE GENOMIC DNA]</scope>
    <source>
        <strain evidence="13 15">DSM 784</strain>
    </source>
</reference>
<dbReference type="Pfam" id="PF00005">
    <property type="entry name" value="ABC_tran"/>
    <property type="match status" value="1"/>
</dbReference>
<accession>A0A1K1NBL3</accession>
<evidence type="ECO:0000256" key="10">
    <source>
        <dbReference type="SAM" id="Phobius"/>
    </source>
</evidence>
<dbReference type="AlphaFoldDB" id="A0A1K1NBL3"/>
<evidence type="ECO:0000259" key="11">
    <source>
        <dbReference type="PROSITE" id="PS50893"/>
    </source>
</evidence>
<dbReference type="SMART" id="SM00382">
    <property type="entry name" value="AAA"/>
    <property type="match status" value="1"/>
</dbReference>
<dbReference type="OrthoDB" id="9769115at2"/>
<evidence type="ECO:0000256" key="9">
    <source>
        <dbReference type="SAM" id="MobiDB-lite"/>
    </source>
</evidence>
<evidence type="ECO:0000256" key="4">
    <source>
        <dbReference type="ARBA" id="ARBA00022692"/>
    </source>
</evidence>
<keyword evidence="3" id="KW-0813">Transport</keyword>
<dbReference type="Pfam" id="PF00664">
    <property type="entry name" value="ABC_membrane"/>
    <property type="match status" value="1"/>
</dbReference>
<dbReference type="GO" id="GO:0005524">
    <property type="term" value="F:ATP binding"/>
    <property type="evidence" value="ECO:0007669"/>
    <property type="project" value="UniProtKB-KW"/>
</dbReference>
<dbReference type="InterPro" id="IPR017871">
    <property type="entry name" value="ABC_transporter-like_CS"/>
</dbReference>
<evidence type="ECO:0000256" key="3">
    <source>
        <dbReference type="ARBA" id="ARBA00022448"/>
    </source>
</evidence>
<keyword evidence="7 10" id="KW-1133">Transmembrane helix</keyword>
<evidence type="ECO:0000256" key="6">
    <source>
        <dbReference type="ARBA" id="ARBA00022840"/>
    </source>
</evidence>
<organism evidence="13 15">
    <name type="scientific">Chitinophaga sancti</name>
    <dbReference type="NCBI Taxonomy" id="1004"/>
    <lineage>
        <taxon>Bacteria</taxon>
        <taxon>Pseudomonadati</taxon>
        <taxon>Bacteroidota</taxon>
        <taxon>Chitinophagia</taxon>
        <taxon>Chitinophagales</taxon>
        <taxon>Chitinophagaceae</taxon>
        <taxon>Chitinophaga</taxon>
    </lineage>
</organism>
<dbReference type="CDD" id="cd18576">
    <property type="entry name" value="ABC_6TM_bac_exporter_ABCB8_10_like"/>
    <property type="match status" value="1"/>
</dbReference>
<dbReference type="GO" id="GO:0016887">
    <property type="term" value="F:ATP hydrolysis activity"/>
    <property type="evidence" value="ECO:0007669"/>
    <property type="project" value="InterPro"/>
</dbReference>
<gene>
    <name evidence="13" type="ORF">SAMN05661012_01155</name>
    <name evidence="14" type="ORF">SR876_05805</name>
</gene>
<dbReference type="InterPro" id="IPR003439">
    <property type="entry name" value="ABC_transporter-like_ATP-bd"/>
</dbReference>
<evidence type="ECO:0000256" key="2">
    <source>
        <dbReference type="ARBA" id="ARBA00007577"/>
    </source>
</evidence>
<evidence type="ECO:0000256" key="7">
    <source>
        <dbReference type="ARBA" id="ARBA00022989"/>
    </source>
</evidence>
<proteinExistence type="inferred from homology"/>
<dbReference type="InterPro" id="IPR039421">
    <property type="entry name" value="Type_1_exporter"/>
</dbReference>
<feature type="compositionally biased region" description="Low complexity" evidence="9">
    <location>
        <begin position="10"/>
        <end position="37"/>
    </location>
</feature>
<feature type="domain" description="ABC transmembrane type-1" evidence="12">
    <location>
        <begin position="62"/>
        <end position="344"/>
    </location>
</feature>
<feature type="transmembrane region" description="Helical" evidence="10">
    <location>
        <begin position="56"/>
        <end position="78"/>
    </location>
</feature>
<keyword evidence="16" id="KW-1185">Reference proteome</keyword>
<keyword evidence="8 10" id="KW-0472">Membrane</keyword>
<dbReference type="EMBL" id="CP140154">
    <property type="protein sequence ID" value="WQG91003.1"/>
    <property type="molecule type" value="Genomic_DNA"/>
</dbReference>
<dbReference type="GO" id="GO:0015421">
    <property type="term" value="F:ABC-type oligopeptide transporter activity"/>
    <property type="evidence" value="ECO:0007669"/>
    <property type="project" value="TreeGrafter"/>
</dbReference>
<dbReference type="Proteomes" id="UP001326715">
    <property type="component" value="Chromosome"/>
</dbReference>
<keyword evidence="4 10" id="KW-0812">Transmembrane</keyword>
<feature type="transmembrane region" description="Helical" evidence="10">
    <location>
        <begin position="317"/>
        <end position="336"/>
    </location>
</feature>
<feature type="domain" description="ABC transporter" evidence="11">
    <location>
        <begin position="379"/>
        <end position="615"/>
    </location>
</feature>
<keyword evidence="6" id="KW-0067">ATP-binding</keyword>
<comment type="similarity">
    <text evidence="2">Belongs to the ABC transporter superfamily. ABCB family. Multidrug resistance exporter (TC 3.A.1.201) subfamily.</text>
</comment>
<dbReference type="GO" id="GO:0090374">
    <property type="term" value="P:oligopeptide export from mitochondrion"/>
    <property type="evidence" value="ECO:0007669"/>
    <property type="project" value="TreeGrafter"/>
</dbReference>
<feature type="transmembrane region" description="Helical" evidence="10">
    <location>
        <begin position="177"/>
        <end position="195"/>
    </location>
</feature>
<dbReference type="Gene3D" id="1.20.1560.10">
    <property type="entry name" value="ABC transporter type 1, transmembrane domain"/>
    <property type="match status" value="1"/>
</dbReference>
<dbReference type="PANTHER" id="PTHR43394">
    <property type="entry name" value="ATP-DEPENDENT PERMEASE MDL1, MITOCHONDRIAL"/>
    <property type="match status" value="1"/>
</dbReference>
<dbReference type="PANTHER" id="PTHR43394:SF1">
    <property type="entry name" value="ATP-BINDING CASSETTE SUB-FAMILY B MEMBER 10, MITOCHONDRIAL"/>
    <property type="match status" value="1"/>
</dbReference>
<evidence type="ECO:0000313" key="16">
    <source>
        <dbReference type="Proteomes" id="UP001326715"/>
    </source>
</evidence>
<dbReference type="PROSITE" id="PS50893">
    <property type="entry name" value="ABC_TRANSPORTER_2"/>
    <property type="match status" value="1"/>
</dbReference>
<evidence type="ECO:0000313" key="14">
    <source>
        <dbReference type="EMBL" id="WQG91003.1"/>
    </source>
</evidence>
<dbReference type="InterPro" id="IPR027417">
    <property type="entry name" value="P-loop_NTPase"/>
</dbReference>
<dbReference type="PROSITE" id="PS50929">
    <property type="entry name" value="ABC_TM1F"/>
    <property type="match status" value="1"/>
</dbReference>
<sequence>MKQHQDNGHASNASASISTASTASTATTEPTGTPASKATKASFKKTFRLYKYIRPYWPMFSVGMLLLFITSLSNLAFPRLLGDLVDKGGAHTKSITDINHIGLLLVGLLLIQGILGYFRINIFVRVTERTLASLRQQVYNHLIRLPMSFFLNRRVGELGSRISSDISLLQETFTTTLAEFIRQVIIIVGGVALLIHTSPQLTVMMLGTLPVIVILAWLFGRVVRKYSRQAQSQVAEANTIVEETLQGILNVKAFANEFFEMRRYQHKTSEVAKTGIKTGTYRGAFAAFMILGVFGAIVAVIWRGAVLIAMGELQPGLLISFVLYSTFIGASVAGLAEVYATIQKTLGATEHLLEILDEPAELITDSALVSPEDHLSGEISFNHLAFSYPSREDLNVLQDISFDIEADQQVALVGPSGAGKSTIVSLLLRLYDPAGGSISFNGRDAADFPLSALRSQMAIVPQDVFLFGGTIRENIAYGKPAATTDEIIAAAKKANAWEFIQRFPEGLDTVVGERGIQLSGGQRQRIAIARAVLKDPRILILDEATSALDSESEKLVQDALEKLMEGRTSIVIAHRLSTVRQADKIIVLDKGRIVEQGTHQELLTVDGGLYKSLSEMQFTH</sequence>
<dbReference type="InterPro" id="IPR003593">
    <property type="entry name" value="AAA+_ATPase"/>
</dbReference>
<evidence type="ECO:0000256" key="5">
    <source>
        <dbReference type="ARBA" id="ARBA00022741"/>
    </source>
</evidence>
<feature type="transmembrane region" description="Helical" evidence="10">
    <location>
        <begin position="283"/>
        <end position="305"/>
    </location>
</feature>
<protein>
    <submittedName>
        <fullName evidence="14">ABC transporter transmembrane domain-containing protein</fullName>
    </submittedName>
    <submittedName>
        <fullName evidence="13">ABC-type multidrug transport system, ATPase and permease component</fullName>
    </submittedName>
</protein>
<evidence type="ECO:0000259" key="12">
    <source>
        <dbReference type="PROSITE" id="PS50929"/>
    </source>
</evidence>
<dbReference type="RefSeq" id="WP_083571380.1">
    <property type="nucleotide sequence ID" value="NZ_CP139972.1"/>
</dbReference>
<evidence type="ECO:0000256" key="1">
    <source>
        <dbReference type="ARBA" id="ARBA00004651"/>
    </source>
</evidence>
<dbReference type="Gene3D" id="3.40.50.300">
    <property type="entry name" value="P-loop containing nucleotide triphosphate hydrolases"/>
    <property type="match status" value="1"/>
</dbReference>
<feature type="region of interest" description="Disordered" evidence="9">
    <location>
        <begin position="1"/>
        <end position="37"/>
    </location>
</feature>
<dbReference type="EMBL" id="FPIZ01000003">
    <property type="protein sequence ID" value="SFW32743.1"/>
    <property type="molecule type" value="Genomic_DNA"/>
</dbReference>
<feature type="transmembrane region" description="Helical" evidence="10">
    <location>
        <begin position="201"/>
        <end position="219"/>
    </location>
</feature>
<dbReference type="STRING" id="1004.SAMN05661012_01155"/>
<dbReference type="PROSITE" id="PS00211">
    <property type="entry name" value="ABC_TRANSPORTER_1"/>
    <property type="match status" value="1"/>
</dbReference>
<feature type="transmembrane region" description="Helical" evidence="10">
    <location>
        <begin position="98"/>
        <end position="118"/>
    </location>
</feature>
<reference evidence="14 16" key="2">
    <citation type="submission" date="2023-11" db="EMBL/GenBank/DDBJ databases">
        <title>MicrobeMod: A computational toolkit for identifying prokaryotic methylation and restriction-modification with nanopore sequencing.</title>
        <authorList>
            <person name="Crits-Christoph A."/>
            <person name="Kang S.C."/>
            <person name="Lee H."/>
            <person name="Ostrov N."/>
        </authorList>
    </citation>
    <scope>NUCLEOTIDE SEQUENCE [LARGE SCALE GENOMIC DNA]</scope>
    <source>
        <strain evidence="14 16">ATCC 23090</strain>
    </source>
</reference>
<dbReference type="Proteomes" id="UP000183788">
    <property type="component" value="Unassembled WGS sequence"/>
</dbReference>
<comment type="subcellular location">
    <subcellularLocation>
        <location evidence="1">Cell membrane</location>
        <topology evidence="1">Multi-pass membrane protein</topology>
    </subcellularLocation>
</comment>
<dbReference type="InterPro" id="IPR036640">
    <property type="entry name" value="ABC1_TM_sf"/>
</dbReference>
<name>A0A1K1NBL3_9BACT</name>
<dbReference type="InterPro" id="IPR011527">
    <property type="entry name" value="ABC1_TM_dom"/>
</dbReference>
<dbReference type="FunFam" id="3.40.50.300:FF:000205">
    <property type="entry name" value="ABC transporter B family member 4"/>
    <property type="match status" value="1"/>
</dbReference>
<dbReference type="SUPFAM" id="SSF90123">
    <property type="entry name" value="ABC transporter transmembrane region"/>
    <property type="match status" value="1"/>
</dbReference>
<evidence type="ECO:0000313" key="13">
    <source>
        <dbReference type="EMBL" id="SFW32743.1"/>
    </source>
</evidence>
<keyword evidence="5" id="KW-0547">Nucleotide-binding</keyword>
<evidence type="ECO:0000256" key="8">
    <source>
        <dbReference type="ARBA" id="ARBA00023136"/>
    </source>
</evidence>
<dbReference type="GO" id="GO:0005886">
    <property type="term" value="C:plasma membrane"/>
    <property type="evidence" value="ECO:0007669"/>
    <property type="project" value="UniProtKB-SubCell"/>
</dbReference>
<evidence type="ECO:0000313" key="15">
    <source>
        <dbReference type="Proteomes" id="UP000183788"/>
    </source>
</evidence>
<dbReference type="SUPFAM" id="SSF52540">
    <property type="entry name" value="P-loop containing nucleoside triphosphate hydrolases"/>
    <property type="match status" value="1"/>
</dbReference>